<evidence type="ECO:0000256" key="1">
    <source>
        <dbReference type="ARBA" id="ARBA00004123"/>
    </source>
</evidence>
<keyword evidence="3" id="KW-0235">DNA replication</keyword>
<comment type="subcellular location">
    <subcellularLocation>
        <location evidence="1">Nucleus</location>
    </subcellularLocation>
</comment>
<evidence type="ECO:0000256" key="2">
    <source>
        <dbReference type="ARBA" id="ARBA00017589"/>
    </source>
</evidence>
<dbReference type="InterPro" id="IPR019038">
    <property type="entry name" value="POLD3"/>
</dbReference>
<dbReference type="Proteomes" id="UP000826234">
    <property type="component" value="Unassembled WGS sequence"/>
</dbReference>
<feature type="region of interest" description="Disordered" evidence="5">
    <location>
        <begin position="140"/>
        <end position="166"/>
    </location>
</feature>
<comment type="caution">
    <text evidence="6">The sequence shown here is derived from an EMBL/GenBank/DDBJ whole genome shotgun (WGS) entry which is preliminary data.</text>
</comment>
<evidence type="ECO:0000313" key="6">
    <source>
        <dbReference type="EMBL" id="KAH0625292.1"/>
    </source>
</evidence>
<reference evidence="6 7" key="1">
    <citation type="journal article" date="2022" name="Gigascience">
        <title>A chromosome-level genome assembly and annotation of the desert horned lizard, Phrynosoma platyrhinos, provides insight into chromosomal rearrangements among reptiles.</title>
        <authorList>
            <person name="Koochekian N."/>
            <person name="Ascanio A."/>
            <person name="Farleigh K."/>
            <person name="Card D.C."/>
            <person name="Schield D.R."/>
            <person name="Castoe T.A."/>
            <person name="Jezkova T."/>
        </authorList>
    </citation>
    <scope>NUCLEOTIDE SEQUENCE [LARGE SCALE GENOMIC DNA]</scope>
    <source>
        <strain evidence="6">NK-2021</strain>
    </source>
</reference>
<dbReference type="Pfam" id="PF09507">
    <property type="entry name" value="CDC27"/>
    <property type="match status" value="1"/>
</dbReference>
<feature type="compositionally biased region" description="Basic and acidic residues" evidence="5">
    <location>
        <begin position="220"/>
        <end position="229"/>
    </location>
</feature>
<accession>A0ABQ7T775</accession>
<dbReference type="InterPro" id="IPR041913">
    <property type="entry name" value="POLD3_sf"/>
</dbReference>
<gene>
    <name evidence="6" type="ORF">JD844_033766</name>
</gene>
<dbReference type="PANTHER" id="PTHR17598:SF13">
    <property type="entry name" value="DNA POLYMERASE DELTA SUBUNIT 3"/>
    <property type="match status" value="1"/>
</dbReference>
<feature type="region of interest" description="Disordered" evidence="5">
    <location>
        <begin position="385"/>
        <end position="430"/>
    </location>
</feature>
<evidence type="ECO:0000256" key="4">
    <source>
        <dbReference type="ARBA" id="ARBA00023242"/>
    </source>
</evidence>
<evidence type="ECO:0000313" key="7">
    <source>
        <dbReference type="Proteomes" id="UP000826234"/>
    </source>
</evidence>
<feature type="region of interest" description="Disordered" evidence="5">
    <location>
        <begin position="207"/>
        <end position="297"/>
    </location>
</feature>
<keyword evidence="7" id="KW-1185">Reference proteome</keyword>
<organism evidence="6 7">
    <name type="scientific">Phrynosoma platyrhinos</name>
    <name type="common">Desert horned lizard</name>
    <dbReference type="NCBI Taxonomy" id="52577"/>
    <lineage>
        <taxon>Eukaryota</taxon>
        <taxon>Metazoa</taxon>
        <taxon>Chordata</taxon>
        <taxon>Craniata</taxon>
        <taxon>Vertebrata</taxon>
        <taxon>Euteleostomi</taxon>
        <taxon>Lepidosauria</taxon>
        <taxon>Squamata</taxon>
        <taxon>Bifurcata</taxon>
        <taxon>Unidentata</taxon>
        <taxon>Episquamata</taxon>
        <taxon>Toxicofera</taxon>
        <taxon>Iguania</taxon>
        <taxon>Phrynosomatidae</taxon>
        <taxon>Phrynosomatinae</taxon>
        <taxon>Phrynosoma</taxon>
    </lineage>
</organism>
<dbReference type="PANTHER" id="PTHR17598">
    <property type="entry name" value="DNA POLYMERASE DELTA SUBUNIT 3"/>
    <property type="match status" value="1"/>
</dbReference>
<evidence type="ECO:0000256" key="3">
    <source>
        <dbReference type="ARBA" id="ARBA00022705"/>
    </source>
</evidence>
<keyword evidence="4" id="KW-0539">Nucleus</keyword>
<feature type="region of interest" description="Disordered" evidence="5">
    <location>
        <begin position="181"/>
        <end position="200"/>
    </location>
</feature>
<evidence type="ECO:0000256" key="5">
    <source>
        <dbReference type="SAM" id="MobiDB-lite"/>
    </source>
</evidence>
<feature type="compositionally biased region" description="Basic and acidic residues" evidence="5">
    <location>
        <begin position="277"/>
        <end position="294"/>
    </location>
</feature>
<protein>
    <recommendedName>
        <fullName evidence="2">DNA polymerase delta subunit 3</fullName>
    </recommendedName>
</protein>
<sequence>MFLAQGLLFTVVGCHKVAVVKEEKLEAMKSKLSTIASVHVYSIQKAMLKDSGPLYSTDYDIIKANLQSCSKFSAIHCAAAVARTATEMAQVEIPAPVNSQPPTETNAVAAPVVNGHASNTSSKQAAPLAKGIMGMFAVKSASSKSQDTQKERKQEASAANSKAPVKGNVLNNFFGKAAMSKGSAEAEQQKEGKATADSLVSSTEAKLLPSAQGLEKPRKKSEPAKGQQKERKRSKRAEISDDEEKEAGILKKRRRRIRQPQSDSSDDEVVPESPATPEEKEISPEPEPAVKPKSDPVNMELRKGACVSHQSSVVAQGNLEVAGMVSPEPWATMSQVEVSPSCGFGEETALQERLQEKKRRRKRVLKSKTFIDEEGCIVTEKVYESESCTDSEEEFRSKPPVAPKLPAGATKREPKEEKKGTKKGAAVASKANRQASIMGFFKKN</sequence>
<feature type="compositionally biased region" description="Basic and acidic residues" evidence="5">
    <location>
        <begin position="410"/>
        <end position="419"/>
    </location>
</feature>
<name>A0ABQ7T775_PHRPL</name>
<proteinExistence type="predicted"/>
<dbReference type="EMBL" id="JAIPUX010001232">
    <property type="protein sequence ID" value="KAH0625292.1"/>
    <property type="molecule type" value="Genomic_DNA"/>
</dbReference>
<dbReference type="Gene3D" id="3.90.1030.20">
    <property type="entry name" value="DNA polymerase delta, p66 (Cdc27) subunit, wHTH domain"/>
    <property type="match status" value="1"/>
</dbReference>